<feature type="compositionally biased region" description="Basic and acidic residues" evidence="1">
    <location>
        <begin position="389"/>
        <end position="398"/>
    </location>
</feature>
<gene>
    <name evidence="3" type="ORF">RHTO0S_03e05732g</name>
</gene>
<evidence type="ECO:0000256" key="1">
    <source>
        <dbReference type="SAM" id="MobiDB-lite"/>
    </source>
</evidence>
<feature type="domain" description="DUF6697" evidence="2">
    <location>
        <begin position="181"/>
        <end position="347"/>
    </location>
</feature>
<evidence type="ECO:0000259" key="2">
    <source>
        <dbReference type="Pfam" id="PF20411"/>
    </source>
</evidence>
<feature type="compositionally biased region" description="Basic residues" evidence="1">
    <location>
        <begin position="373"/>
        <end position="387"/>
    </location>
</feature>
<feature type="compositionally biased region" description="Acidic residues" evidence="1">
    <location>
        <begin position="37"/>
        <end position="50"/>
    </location>
</feature>
<organism evidence="3">
    <name type="scientific">Rhodotorula toruloides</name>
    <name type="common">Yeast</name>
    <name type="synonym">Rhodosporidium toruloides</name>
    <dbReference type="NCBI Taxonomy" id="5286"/>
    <lineage>
        <taxon>Eukaryota</taxon>
        <taxon>Fungi</taxon>
        <taxon>Dikarya</taxon>
        <taxon>Basidiomycota</taxon>
        <taxon>Pucciniomycotina</taxon>
        <taxon>Microbotryomycetes</taxon>
        <taxon>Sporidiobolales</taxon>
        <taxon>Sporidiobolaceae</taxon>
        <taxon>Rhodotorula</taxon>
    </lineage>
</organism>
<proteinExistence type="predicted"/>
<reference evidence="3" key="1">
    <citation type="journal article" date="2014" name="Genome Announc.">
        <title>Draft genome sequence of Rhodosporidium toruloides CECT1137, an oleaginous yeast of biotechnological interest.</title>
        <authorList>
            <person name="Morin N."/>
            <person name="Calcas X."/>
            <person name="Devillers H."/>
            <person name="Durrens P."/>
            <person name="Sherman D.J."/>
            <person name="Nicaud J.-M."/>
            <person name="Neuveglise C."/>
        </authorList>
    </citation>
    <scope>NUCLEOTIDE SEQUENCE</scope>
    <source>
        <strain evidence="3">CECT1137</strain>
    </source>
</reference>
<protein>
    <submittedName>
        <fullName evidence="3">RHTO0S03e05732g1_1</fullName>
    </submittedName>
</protein>
<feature type="compositionally biased region" description="Low complexity" evidence="1">
    <location>
        <begin position="1"/>
        <end position="21"/>
    </location>
</feature>
<name>A0A061AKW8_RHOTO</name>
<dbReference type="AlphaFoldDB" id="A0A061AKW8"/>
<dbReference type="InterPro" id="IPR046520">
    <property type="entry name" value="DUF6697"/>
</dbReference>
<feature type="region of interest" description="Disordered" evidence="1">
    <location>
        <begin position="352"/>
        <end position="420"/>
    </location>
</feature>
<dbReference type="EMBL" id="LK052938">
    <property type="protein sequence ID" value="CDR38203.1"/>
    <property type="molecule type" value="Genomic_DNA"/>
</dbReference>
<accession>A0A061AKW8</accession>
<feature type="compositionally biased region" description="Basic and acidic residues" evidence="1">
    <location>
        <begin position="73"/>
        <end position="84"/>
    </location>
</feature>
<dbReference type="OrthoDB" id="10305784at2759"/>
<evidence type="ECO:0000313" key="3">
    <source>
        <dbReference type="EMBL" id="CDR38203.1"/>
    </source>
</evidence>
<sequence length="420" mass="47695">MPSSQSSSSSSSSASTTVTSPEPSPIQGKQEVLDLSLDSDVEIKAEDDDGVSCFSDTKHEDAVEPEDEADQTMEGREQEERAESVDAVGPADAKIRLPRQTKKEEEEQKLFDVLVEEEKTFRRIKRPWLKTHPNLNILDETTWEGCAQLHPTGPGLDTLRAHGGFDRWQIGGYRVRTLQYPSEGSRCQSSLRIATRADLNVATRRPGLPWVWTTGPDMWNHRDDYDNRHAAFVQLTPRKRGHLQWTMFGDYNIIWAGYLEDGEFARLPPAKQRRTVELLLRYTRDKVAFARFIFRNCFVERENGTAVNVQAANKEEQEERVWKALMDNDGSLSLVWTMMVYHGINEQEFEECESRPKPIPGAKKKEGKAKGTAGKKQRVKKARKTGVQKKADSGETARSRKRSQAPTPDVKPKRRRVGAQ</sequence>
<feature type="region of interest" description="Disordered" evidence="1">
    <location>
        <begin position="1"/>
        <end position="93"/>
    </location>
</feature>
<dbReference type="Pfam" id="PF20411">
    <property type="entry name" value="DUF6697"/>
    <property type="match status" value="1"/>
</dbReference>